<reference evidence="1 2" key="1">
    <citation type="journal article" date="2019" name="Nat. Ecol. Evol.">
        <title>Megaphylogeny resolves global patterns of mushroom evolution.</title>
        <authorList>
            <person name="Varga T."/>
            <person name="Krizsan K."/>
            <person name="Foldi C."/>
            <person name="Dima B."/>
            <person name="Sanchez-Garcia M."/>
            <person name="Sanchez-Ramirez S."/>
            <person name="Szollosi G.J."/>
            <person name="Szarkandi J.G."/>
            <person name="Papp V."/>
            <person name="Albert L."/>
            <person name="Andreopoulos W."/>
            <person name="Angelini C."/>
            <person name="Antonin V."/>
            <person name="Barry K.W."/>
            <person name="Bougher N.L."/>
            <person name="Buchanan P."/>
            <person name="Buyck B."/>
            <person name="Bense V."/>
            <person name="Catcheside P."/>
            <person name="Chovatia M."/>
            <person name="Cooper J."/>
            <person name="Damon W."/>
            <person name="Desjardin D."/>
            <person name="Finy P."/>
            <person name="Geml J."/>
            <person name="Haridas S."/>
            <person name="Hughes K."/>
            <person name="Justo A."/>
            <person name="Karasinski D."/>
            <person name="Kautmanova I."/>
            <person name="Kiss B."/>
            <person name="Kocsube S."/>
            <person name="Kotiranta H."/>
            <person name="LaButti K.M."/>
            <person name="Lechner B.E."/>
            <person name="Liimatainen K."/>
            <person name="Lipzen A."/>
            <person name="Lukacs Z."/>
            <person name="Mihaltcheva S."/>
            <person name="Morgado L.N."/>
            <person name="Niskanen T."/>
            <person name="Noordeloos M.E."/>
            <person name="Ohm R.A."/>
            <person name="Ortiz-Santana B."/>
            <person name="Ovrebo C."/>
            <person name="Racz N."/>
            <person name="Riley R."/>
            <person name="Savchenko A."/>
            <person name="Shiryaev A."/>
            <person name="Soop K."/>
            <person name="Spirin V."/>
            <person name="Szebenyi C."/>
            <person name="Tomsovsky M."/>
            <person name="Tulloss R.E."/>
            <person name="Uehling J."/>
            <person name="Grigoriev I.V."/>
            <person name="Vagvolgyi C."/>
            <person name="Papp T."/>
            <person name="Martin F.M."/>
            <person name="Miettinen O."/>
            <person name="Hibbett D.S."/>
            <person name="Nagy L.G."/>
        </authorList>
    </citation>
    <scope>NUCLEOTIDE SEQUENCE [LARGE SCALE GENOMIC DNA]</scope>
    <source>
        <strain evidence="1 2">NL-1719</strain>
    </source>
</reference>
<proteinExistence type="predicted"/>
<keyword evidence="2" id="KW-1185">Reference proteome</keyword>
<organism evidence="1 2">
    <name type="scientific">Pluteus cervinus</name>
    <dbReference type="NCBI Taxonomy" id="181527"/>
    <lineage>
        <taxon>Eukaryota</taxon>
        <taxon>Fungi</taxon>
        <taxon>Dikarya</taxon>
        <taxon>Basidiomycota</taxon>
        <taxon>Agaricomycotina</taxon>
        <taxon>Agaricomycetes</taxon>
        <taxon>Agaricomycetidae</taxon>
        <taxon>Agaricales</taxon>
        <taxon>Pluteineae</taxon>
        <taxon>Pluteaceae</taxon>
        <taxon>Pluteus</taxon>
    </lineage>
</organism>
<accession>A0ACD3BEF7</accession>
<dbReference type="EMBL" id="ML208261">
    <property type="protein sequence ID" value="TFK76129.1"/>
    <property type="molecule type" value="Genomic_DNA"/>
</dbReference>
<name>A0ACD3BEF7_9AGAR</name>
<gene>
    <name evidence="1" type="ORF">BDN72DRAFT_885585</name>
</gene>
<dbReference type="Proteomes" id="UP000308600">
    <property type="component" value="Unassembled WGS sequence"/>
</dbReference>
<protein>
    <submittedName>
        <fullName evidence="1">Uncharacterized protein</fullName>
    </submittedName>
</protein>
<evidence type="ECO:0000313" key="2">
    <source>
        <dbReference type="Proteomes" id="UP000308600"/>
    </source>
</evidence>
<evidence type="ECO:0000313" key="1">
    <source>
        <dbReference type="EMBL" id="TFK76129.1"/>
    </source>
</evidence>
<sequence length="329" mass="36137">MDIHALPLELLDVVCDHVPFADLVAFGRCNSSLYQITQRRIYRHLSVSVMSRNLSVIVTLAKSRATAQHVRTLTARLDSFTAPFNTLYCYLAKALSFMTELTSLDLFVDIDASWILQGIGNYGLPRLRHFSCSFPFDHHVAQFLNSTNALEELSLEAIIPETNPPAPPSLHPLSLPRLSQFNGSSQTAQAIVPGRPVTTIALTTGDLTDSVVETLARSTAHVDYLTATTSSLAVPLLGSLSRHMRKLVFLSLSPTYSFSAPPDVTFYEEVAGALGSLPDLKVFELGGMRWGSCTKPDNEDERIWQSKPLSGVINAAPIDDLYADSFFAY</sequence>